<name>A0ABN8ZEE7_RANTA</name>
<feature type="compositionally biased region" description="Polar residues" evidence="1">
    <location>
        <begin position="264"/>
        <end position="286"/>
    </location>
</feature>
<gene>
    <name evidence="2" type="ORF">MRATA1EN1_LOCUS21245</name>
</gene>
<dbReference type="EMBL" id="OX459968">
    <property type="protein sequence ID" value="CAI9172283.1"/>
    <property type="molecule type" value="Genomic_DNA"/>
</dbReference>
<keyword evidence="3" id="KW-1185">Reference proteome</keyword>
<evidence type="ECO:0000313" key="2">
    <source>
        <dbReference type="EMBL" id="CAI9172283.1"/>
    </source>
</evidence>
<reference evidence="2" key="1">
    <citation type="submission" date="2023-04" db="EMBL/GenBank/DDBJ databases">
        <authorList>
            <consortium name="ELIXIR-Norway"/>
        </authorList>
    </citation>
    <scope>NUCLEOTIDE SEQUENCE [LARGE SCALE GENOMIC DNA]</scope>
</reference>
<protein>
    <submittedName>
        <fullName evidence="2">Uncharacterized protein</fullName>
    </submittedName>
</protein>
<feature type="compositionally biased region" description="Basic residues" evidence="1">
    <location>
        <begin position="217"/>
        <end position="227"/>
    </location>
</feature>
<feature type="region of interest" description="Disordered" evidence="1">
    <location>
        <begin position="210"/>
        <end position="231"/>
    </location>
</feature>
<feature type="region of interest" description="Disordered" evidence="1">
    <location>
        <begin position="32"/>
        <end position="61"/>
    </location>
</feature>
<feature type="region of interest" description="Disordered" evidence="1">
    <location>
        <begin position="264"/>
        <end position="294"/>
    </location>
</feature>
<sequence length="309" mass="34412">MAAGFTRMRKWEGIRRAERADDENWYRGLREVLGEDSVTDDPALGLKLDDGSPQHSREQSVMTDCLGETSSIHGRDQRKDPKVRGWLELPVMEEQREDLPVWSVTGKTPGAPRGAEPPGLPLERPTLWSETSPAAEMLCATASEKALQGQDSQRHAWSRGCQQQAPRRRSSSETKLLVVQPTSWRPCVCFQGADCLPRHLACARRHWPPESNVSAHKATRRPRRQPRARAPSGAALRAAFVCQLLQLLRHAVIWKCVKRPTLSSPEVTNQVQGPQAQTVQTPNKQNAAGAEVALSQQLVENKSTSYRKG</sequence>
<feature type="compositionally biased region" description="Basic and acidic residues" evidence="1">
    <location>
        <begin position="47"/>
        <end position="58"/>
    </location>
</feature>
<dbReference type="Proteomes" id="UP001176941">
    <property type="component" value="Chromosome 32"/>
</dbReference>
<evidence type="ECO:0000256" key="1">
    <source>
        <dbReference type="SAM" id="MobiDB-lite"/>
    </source>
</evidence>
<evidence type="ECO:0000313" key="3">
    <source>
        <dbReference type="Proteomes" id="UP001176941"/>
    </source>
</evidence>
<accession>A0ABN8ZEE7</accession>
<organism evidence="2 3">
    <name type="scientific">Rangifer tarandus platyrhynchus</name>
    <name type="common">Svalbard reindeer</name>
    <dbReference type="NCBI Taxonomy" id="3082113"/>
    <lineage>
        <taxon>Eukaryota</taxon>
        <taxon>Metazoa</taxon>
        <taxon>Chordata</taxon>
        <taxon>Craniata</taxon>
        <taxon>Vertebrata</taxon>
        <taxon>Euteleostomi</taxon>
        <taxon>Mammalia</taxon>
        <taxon>Eutheria</taxon>
        <taxon>Laurasiatheria</taxon>
        <taxon>Artiodactyla</taxon>
        <taxon>Ruminantia</taxon>
        <taxon>Pecora</taxon>
        <taxon>Cervidae</taxon>
        <taxon>Odocoileinae</taxon>
        <taxon>Rangifer</taxon>
    </lineage>
</organism>
<proteinExistence type="predicted"/>
<feature type="region of interest" description="Disordered" evidence="1">
    <location>
        <begin position="147"/>
        <end position="174"/>
    </location>
</feature>